<dbReference type="EMBL" id="SDAM02000019">
    <property type="protein sequence ID" value="KAH6836685.1"/>
    <property type="molecule type" value="Genomic_DNA"/>
</dbReference>
<dbReference type="Gene3D" id="1.25.70.10">
    <property type="entry name" value="Transcription termination factor 3, mitochondrial"/>
    <property type="match status" value="1"/>
</dbReference>
<proteinExistence type="inferred from homology"/>
<keyword evidence="2" id="KW-0804">Transcription</keyword>
<evidence type="ECO:0000313" key="4">
    <source>
        <dbReference type="EMBL" id="KAH6836685.1"/>
    </source>
</evidence>
<organism evidence="4 5">
    <name type="scientific">Perilla frutescens var. hirtella</name>
    <name type="common">Perilla citriodora</name>
    <name type="synonym">Perilla setoyensis</name>
    <dbReference type="NCBI Taxonomy" id="608512"/>
    <lineage>
        <taxon>Eukaryota</taxon>
        <taxon>Viridiplantae</taxon>
        <taxon>Streptophyta</taxon>
        <taxon>Embryophyta</taxon>
        <taxon>Tracheophyta</taxon>
        <taxon>Spermatophyta</taxon>
        <taxon>Magnoliopsida</taxon>
        <taxon>eudicotyledons</taxon>
        <taxon>Gunneridae</taxon>
        <taxon>Pentapetalae</taxon>
        <taxon>asterids</taxon>
        <taxon>lamiids</taxon>
        <taxon>Lamiales</taxon>
        <taxon>Lamiaceae</taxon>
        <taxon>Nepetoideae</taxon>
        <taxon>Elsholtzieae</taxon>
        <taxon>Perilla</taxon>
    </lineage>
</organism>
<dbReference type="SMART" id="SM00733">
    <property type="entry name" value="Mterf"/>
    <property type="match status" value="4"/>
</dbReference>
<dbReference type="PANTHER" id="PTHR13068">
    <property type="entry name" value="CGI-12 PROTEIN-RELATED"/>
    <property type="match status" value="1"/>
</dbReference>
<accession>A0AAD4JPC7</accession>
<protein>
    <submittedName>
        <fullName evidence="4">Uncharacterized protein</fullName>
    </submittedName>
</protein>
<dbReference type="Proteomes" id="UP001190926">
    <property type="component" value="Unassembled WGS sequence"/>
</dbReference>
<comment type="similarity">
    <text evidence="1">Belongs to the mTERF family.</text>
</comment>
<dbReference type="Pfam" id="PF02536">
    <property type="entry name" value="mTERF"/>
    <property type="match status" value="2"/>
</dbReference>
<evidence type="ECO:0000256" key="2">
    <source>
        <dbReference type="ARBA" id="ARBA00022472"/>
    </source>
</evidence>
<dbReference type="InterPro" id="IPR003690">
    <property type="entry name" value="MTERF"/>
</dbReference>
<name>A0AAD4JPC7_PERFH</name>
<dbReference type="GO" id="GO:0006353">
    <property type="term" value="P:DNA-templated transcription termination"/>
    <property type="evidence" value="ECO:0007669"/>
    <property type="project" value="UniProtKB-KW"/>
</dbReference>
<evidence type="ECO:0000313" key="5">
    <source>
        <dbReference type="Proteomes" id="UP001190926"/>
    </source>
</evidence>
<keyword evidence="3" id="KW-0809">Transit peptide</keyword>
<keyword evidence="5" id="KW-1185">Reference proteome</keyword>
<comment type="caution">
    <text evidence="4">The sequence shown here is derived from an EMBL/GenBank/DDBJ whole genome shotgun (WGS) entry which is preliminary data.</text>
</comment>
<reference evidence="4 5" key="1">
    <citation type="journal article" date="2021" name="Nat. Commun.">
        <title>Incipient diploidization of the medicinal plant Perilla within 10,000 years.</title>
        <authorList>
            <person name="Zhang Y."/>
            <person name="Shen Q."/>
            <person name="Leng L."/>
            <person name="Zhang D."/>
            <person name="Chen S."/>
            <person name="Shi Y."/>
            <person name="Ning Z."/>
            <person name="Chen S."/>
        </authorList>
    </citation>
    <scope>NUCLEOTIDE SEQUENCE [LARGE SCALE GENOMIC DNA]</scope>
    <source>
        <strain evidence="5">cv. PC099</strain>
    </source>
</reference>
<keyword evidence="2" id="KW-0806">Transcription termination</keyword>
<dbReference type="FunFam" id="1.25.70.10:FF:000001">
    <property type="entry name" value="Mitochondrial transcription termination factor-like"/>
    <property type="match status" value="1"/>
</dbReference>
<keyword evidence="2" id="KW-0805">Transcription regulation</keyword>
<gene>
    <name evidence="4" type="ORF">C2S53_007342</name>
</gene>
<evidence type="ECO:0000256" key="1">
    <source>
        <dbReference type="ARBA" id="ARBA00007692"/>
    </source>
</evidence>
<dbReference type="InterPro" id="IPR038538">
    <property type="entry name" value="MTERF_sf"/>
</dbReference>
<sequence length="395" mass="44496">MIESMFSIIHRRRPKVLKKGCIFAVAELLATKYGVFPKSFSSRKSSACGGDPDRSFTVSYLINSCGLPEKNAVAASKKLCIESRENPDAVLELLTHYGFTNAHISNLVSKWPFVLQSRVNETLMPKLEFFRSIGVPDAVSAQKLSTYPGIMKRSLENCLIPVYNDLKSVVQSDEIVVRLFARAPRAFASGWRREHFSNIAILRERGVPESCILPFLVNQPSLLILGKEKFTACLDRAAEMGFDVSKSRFLDAVKVFACMSERTLKHKRDVYGRCGWSESEVDAAFVRSPNCMTLSENKIRANMDFLVSEVGLEAAAVARRPLLLSLNLDRMRARWSVAKVLMTKGLLKESTRVATVMEISEEKFLKRYISDRLDDIPQLIDVYRGKLSLSEMECK</sequence>
<dbReference type="AlphaFoldDB" id="A0AAD4JPC7"/>
<dbReference type="PANTHER" id="PTHR13068:SF133">
    <property type="entry name" value="MITOCHONDRIAL TRANSCRIPTION TERMINATION FACTOR FAMILY PROTEIN"/>
    <property type="match status" value="1"/>
</dbReference>
<dbReference type="GO" id="GO:0003676">
    <property type="term" value="F:nucleic acid binding"/>
    <property type="evidence" value="ECO:0007669"/>
    <property type="project" value="InterPro"/>
</dbReference>
<evidence type="ECO:0000256" key="3">
    <source>
        <dbReference type="ARBA" id="ARBA00022946"/>
    </source>
</evidence>